<organism evidence="1 2">
    <name type="scientific">Lactobacillus corticis</name>
    <dbReference type="NCBI Taxonomy" id="2201249"/>
    <lineage>
        <taxon>Bacteria</taxon>
        <taxon>Bacillati</taxon>
        <taxon>Bacillota</taxon>
        <taxon>Bacilli</taxon>
        <taxon>Lactobacillales</taxon>
        <taxon>Lactobacillaceae</taxon>
        <taxon>Lactobacillus</taxon>
    </lineage>
</organism>
<evidence type="ECO:0000313" key="1">
    <source>
        <dbReference type="EMBL" id="GFZ26478.1"/>
    </source>
</evidence>
<name>A0A916QJ33_9LACO</name>
<dbReference type="AlphaFoldDB" id="A0A916QJ33"/>
<comment type="caution">
    <text evidence="1">The sequence shown here is derived from an EMBL/GenBank/DDBJ whole genome shotgun (WGS) entry which is preliminary data.</text>
</comment>
<proteinExistence type="predicted"/>
<dbReference type="RefSeq" id="WP_212780181.1">
    <property type="nucleotide sequence ID" value="NZ_BMAY01000002.1"/>
</dbReference>
<protein>
    <submittedName>
        <fullName evidence="1">Uncharacterized protein</fullName>
    </submittedName>
</protein>
<keyword evidence="2" id="KW-1185">Reference proteome</keyword>
<dbReference type="Proteomes" id="UP000677218">
    <property type="component" value="Unassembled WGS sequence"/>
</dbReference>
<evidence type="ECO:0000313" key="2">
    <source>
        <dbReference type="Proteomes" id="UP000677218"/>
    </source>
</evidence>
<reference evidence="1" key="1">
    <citation type="submission" date="2020-08" db="EMBL/GenBank/DDBJ databases">
        <title>Taxonomic study for Lactobacillus species isolated from hardwood bark.</title>
        <authorList>
            <person name="Tohno M."/>
            <person name="Tanizawa Y."/>
        </authorList>
    </citation>
    <scope>NUCLEOTIDE SEQUENCE</scope>
    <source>
        <strain evidence="1">B40</strain>
    </source>
</reference>
<accession>A0A916QJ33</accession>
<dbReference type="EMBL" id="BMAY01000002">
    <property type="protein sequence ID" value="GFZ26478.1"/>
    <property type="molecule type" value="Genomic_DNA"/>
</dbReference>
<gene>
    <name evidence="1" type="ORF">LCB40_03580</name>
</gene>
<sequence>MTKYRIKVDESVSTLLEKYLEKTDQSLDQVANEALKTYLLTKFNSREARRILNDCENSKDYSSLLDRFASNDIDDHY</sequence>